<feature type="domain" description="AMP-binding enzyme C-terminal" evidence="2">
    <location>
        <begin position="342"/>
        <end position="416"/>
    </location>
</feature>
<dbReference type="STRING" id="1227497.C491_15052"/>
<dbReference type="GO" id="GO:0016405">
    <property type="term" value="F:CoA-ligase activity"/>
    <property type="evidence" value="ECO:0007669"/>
    <property type="project" value="TreeGrafter"/>
</dbReference>
<dbReference type="InterPro" id="IPR025110">
    <property type="entry name" value="AMP-bd_C"/>
</dbReference>
<protein>
    <submittedName>
        <fullName evidence="3">AMP-dependent synthetase and ligase</fullName>
    </submittedName>
</protein>
<dbReference type="Proteomes" id="UP000011688">
    <property type="component" value="Unassembled WGS sequence"/>
</dbReference>
<dbReference type="EMBL" id="AOIB01000028">
    <property type="protein sequence ID" value="ELY56276.1"/>
    <property type="molecule type" value="Genomic_DNA"/>
</dbReference>
<comment type="caution">
    <text evidence="3">The sequence shown here is derived from an EMBL/GenBank/DDBJ whole genome shotgun (WGS) entry which is preliminary data.</text>
</comment>
<evidence type="ECO:0000259" key="2">
    <source>
        <dbReference type="Pfam" id="PF13193"/>
    </source>
</evidence>
<evidence type="ECO:0000259" key="1">
    <source>
        <dbReference type="Pfam" id="PF00501"/>
    </source>
</evidence>
<dbReference type="eggNOG" id="arCOG00856">
    <property type="taxonomic scope" value="Archaea"/>
</dbReference>
<dbReference type="AlphaFoldDB" id="L9X482"/>
<dbReference type="PANTHER" id="PTHR24096:SF267">
    <property type="entry name" value="MALONATE--COA LIGASE ACSF3, MITOCHONDRIAL"/>
    <property type="match status" value="1"/>
</dbReference>
<keyword evidence="4" id="KW-1185">Reference proteome</keyword>
<dbReference type="PROSITE" id="PS00455">
    <property type="entry name" value="AMP_BINDING"/>
    <property type="match status" value="1"/>
</dbReference>
<proteinExistence type="predicted"/>
<keyword evidence="3" id="KW-0436">Ligase</keyword>
<feature type="domain" description="AMP-dependent synthetase/ligase" evidence="1">
    <location>
        <begin position="2"/>
        <end position="291"/>
    </location>
</feature>
<dbReference type="Pfam" id="PF00501">
    <property type="entry name" value="AMP-binding"/>
    <property type="match status" value="1"/>
</dbReference>
<dbReference type="Gene3D" id="3.40.50.12780">
    <property type="entry name" value="N-terminal domain of ligase-like"/>
    <property type="match status" value="1"/>
</dbReference>
<organism evidence="3 4">
    <name type="scientific">Natronococcus amylolyticus DSM 10524</name>
    <dbReference type="NCBI Taxonomy" id="1227497"/>
    <lineage>
        <taxon>Archaea</taxon>
        <taxon>Methanobacteriati</taxon>
        <taxon>Methanobacteriota</taxon>
        <taxon>Stenosarchaea group</taxon>
        <taxon>Halobacteria</taxon>
        <taxon>Halobacteriales</taxon>
        <taxon>Natrialbaceae</taxon>
        <taxon>Natronococcus</taxon>
    </lineage>
</organism>
<dbReference type="InterPro" id="IPR045851">
    <property type="entry name" value="AMP-bd_C_sf"/>
</dbReference>
<gene>
    <name evidence="3" type="ORF">C491_15052</name>
</gene>
<dbReference type="Gene3D" id="3.30.300.30">
    <property type="match status" value="1"/>
</dbReference>
<name>L9X482_9EURY</name>
<accession>L9X482</accession>
<sequence>MLSDEEIRHIVTDSGATAVVVEDEFLETIQSIRTNNNALEHIVGITPNPPDGVISFDDCLAKGEPNSVDANVTSDDLSMFQYTGGTTGKPKGAKHTQFGLAMDLHAHVIELEIGHEEQMLLTTPLPHSAGYAFLAGMLRGAHVVVTDGFDPGEFLELVETDSITWTWMVPTMLYRILDHDQLSETDVSSLETLVYGAAPITRERLEEGLEAFGQVFIQLYGQSEIPNIGTTLQKADHDLGAGESLESCGRAATMVDVRIAPLDAKSSTDPVPIGEEGEILLRAPYAMVGYHKLPDATEQTIVDGWIRTGDVGKKDENGYVYILDRDKDVIVSGGMNVYTTTVEDALDAHDGVAEVAVIGIPHDDWGESVHAVIVPAEPHGLTEDEILSFADEALADYKKPKNVEFVEKLPTTPYGKVDKKALREPYWKEADRNVA</sequence>
<dbReference type="InterPro" id="IPR042099">
    <property type="entry name" value="ANL_N_sf"/>
</dbReference>
<reference evidence="3 4" key="1">
    <citation type="journal article" date="2014" name="PLoS Genet.">
        <title>Phylogenetically driven sequencing of extremely halophilic archaea reveals strategies for static and dynamic osmo-response.</title>
        <authorList>
            <person name="Becker E.A."/>
            <person name="Seitzer P.M."/>
            <person name="Tritt A."/>
            <person name="Larsen D."/>
            <person name="Krusor M."/>
            <person name="Yao A.I."/>
            <person name="Wu D."/>
            <person name="Madern D."/>
            <person name="Eisen J.A."/>
            <person name="Darling A.E."/>
            <person name="Facciotti M.T."/>
        </authorList>
    </citation>
    <scope>NUCLEOTIDE SEQUENCE [LARGE SCALE GENOMIC DNA]</scope>
    <source>
        <strain evidence="3 4">DSM 10524</strain>
    </source>
</reference>
<dbReference type="InterPro" id="IPR020845">
    <property type="entry name" value="AMP-binding_CS"/>
</dbReference>
<dbReference type="SUPFAM" id="SSF56801">
    <property type="entry name" value="Acetyl-CoA synthetase-like"/>
    <property type="match status" value="1"/>
</dbReference>
<evidence type="ECO:0000313" key="4">
    <source>
        <dbReference type="Proteomes" id="UP000011688"/>
    </source>
</evidence>
<dbReference type="PANTHER" id="PTHR24096">
    <property type="entry name" value="LONG-CHAIN-FATTY-ACID--COA LIGASE"/>
    <property type="match status" value="1"/>
</dbReference>
<dbReference type="PATRIC" id="fig|1227497.3.peg.3068"/>
<dbReference type="Pfam" id="PF13193">
    <property type="entry name" value="AMP-binding_C"/>
    <property type="match status" value="1"/>
</dbReference>
<dbReference type="InterPro" id="IPR000873">
    <property type="entry name" value="AMP-dep_synth/lig_dom"/>
</dbReference>
<evidence type="ECO:0000313" key="3">
    <source>
        <dbReference type="EMBL" id="ELY56276.1"/>
    </source>
</evidence>